<keyword evidence="2" id="KW-1185">Reference proteome</keyword>
<sequence length="92" mass="9959">MSGRTACFLPAAKPAPRRQATWLEPLPQRNERYLIYAVGDKTKGVGIFSNCSAGQMHHQPERLSFNRLLLGISPYAGHSPSPSALPLSASAL</sequence>
<dbReference type="AlphaFoldDB" id="A0A330L9S9"/>
<accession>A0A330L9S9</accession>
<proteinExistence type="predicted"/>
<dbReference type="InParanoid" id="A0A330L9S9"/>
<name>A0A330L9S9_9BACT</name>
<reference evidence="2" key="1">
    <citation type="submission" date="2018-04" db="EMBL/GenBank/DDBJ databases">
        <authorList>
            <person name="Lucker S."/>
            <person name="Sakoula D."/>
        </authorList>
    </citation>
    <scope>NUCLEOTIDE SEQUENCE [LARGE SCALE GENOMIC DNA]</scope>
</reference>
<gene>
    <name evidence="1" type="ORF">NITLEN_80164</name>
</gene>
<dbReference type="Proteomes" id="UP000248168">
    <property type="component" value="Unassembled WGS sequence"/>
</dbReference>
<protein>
    <submittedName>
        <fullName evidence="1">Uncharacterized protein</fullName>
    </submittedName>
</protein>
<dbReference type="EMBL" id="OUNR01000021">
    <property type="protein sequence ID" value="SPP66736.1"/>
    <property type="molecule type" value="Genomic_DNA"/>
</dbReference>
<organism evidence="1 2">
    <name type="scientific">Nitrospira lenta</name>
    <dbReference type="NCBI Taxonomy" id="1436998"/>
    <lineage>
        <taxon>Bacteria</taxon>
        <taxon>Pseudomonadati</taxon>
        <taxon>Nitrospirota</taxon>
        <taxon>Nitrospiria</taxon>
        <taxon>Nitrospirales</taxon>
        <taxon>Nitrospiraceae</taxon>
        <taxon>Nitrospira</taxon>
    </lineage>
</organism>
<evidence type="ECO:0000313" key="2">
    <source>
        <dbReference type="Proteomes" id="UP000248168"/>
    </source>
</evidence>
<evidence type="ECO:0000313" key="1">
    <source>
        <dbReference type="EMBL" id="SPP66736.1"/>
    </source>
</evidence>